<keyword evidence="3" id="KW-1185">Reference proteome</keyword>
<feature type="region of interest" description="Disordered" evidence="1">
    <location>
        <begin position="1"/>
        <end position="30"/>
    </location>
</feature>
<proteinExistence type="predicted"/>
<accession>A0A392PW46</accession>
<evidence type="ECO:0000256" key="1">
    <source>
        <dbReference type="SAM" id="MobiDB-lite"/>
    </source>
</evidence>
<name>A0A392PW46_9FABA</name>
<dbReference type="EMBL" id="LXQA010096897">
    <property type="protein sequence ID" value="MCI15536.1"/>
    <property type="molecule type" value="Genomic_DNA"/>
</dbReference>
<evidence type="ECO:0000313" key="3">
    <source>
        <dbReference type="Proteomes" id="UP000265520"/>
    </source>
</evidence>
<evidence type="ECO:0000313" key="2">
    <source>
        <dbReference type="EMBL" id="MCI15536.1"/>
    </source>
</evidence>
<dbReference type="AlphaFoldDB" id="A0A392PW46"/>
<sequence length="30" mass="3300">DVAEDVVEPGAVKENVVEPTVMVQQHHSQQ</sequence>
<comment type="caution">
    <text evidence="2">The sequence shown here is derived from an EMBL/GenBank/DDBJ whole genome shotgun (WGS) entry which is preliminary data.</text>
</comment>
<organism evidence="2 3">
    <name type="scientific">Trifolium medium</name>
    <dbReference type="NCBI Taxonomy" id="97028"/>
    <lineage>
        <taxon>Eukaryota</taxon>
        <taxon>Viridiplantae</taxon>
        <taxon>Streptophyta</taxon>
        <taxon>Embryophyta</taxon>
        <taxon>Tracheophyta</taxon>
        <taxon>Spermatophyta</taxon>
        <taxon>Magnoliopsida</taxon>
        <taxon>eudicotyledons</taxon>
        <taxon>Gunneridae</taxon>
        <taxon>Pentapetalae</taxon>
        <taxon>rosids</taxon>
        <taxon>fabids</taxon>
        <taxon>Fabales</taxon>
        <taxon>Fabaceae</taxon>
        <taxon>Papilionoideae</taxon>
        <taxon>50 kb inversion clade</taxon>
        <taxon>NPAAA clade</taxon>
        <taxon>Hologalegina</taxon>
        <taxon>IRL clade</taxon>
        <taxon>Trifolieae</taxon>
        <taxon>Trifolium</taxon>
    </lineage>
</organism>
<dbReference type="Proteomes" id="UP000265520">
    <property type="component" value="Unassembled WGS sequence"/>
</dbReference>
<protein>
    <submittedName>
        <fullName evidence="2">Uncharacterized protein</fullName>
    </submittedName>
</protein>
<reference evidence="2 3" key="1">
    <citation type="journal article" date="2018" name="Front. Plant Sci.">
        <title>Red Clover (Trifolium pratense) and Zigzag Clover (T. medium) - A Picture of Genomic Similarities and Differences.</title>
        <authorList>
            <person name="Dluhosova J."/>
            <person name="Istvanek J."/>
            <person name="Nedelnik J."/>
            <person name="Repkova J."/>
        </authorList>
    </citation>
    <scope>NUCLEOTIDE SEQUENCE [LARGE SCALE GENOMIC DNA]</scope>
    <source>
        <strain evidence="3">cv. 10/8</strain>
        <tissue evidence="2">Leaf</tissue>
    </source>
</reference>
<feature type="non-terminal residue" evidence="2">
    <location>
        <position position="1"/>
    </location>
</feature>